<keyword evidence="5" id="KW-1185">Reference proteome</keyword>
<dbReference type="PANTHER" id="PTHR43877">
    <property type="entry name" value="AMINOALKYLPHOSPHONATE N-ACETYLTRANSFERASE-RELATED-RELATED"/>
    <property type="match status" value="1"/>
</dbReference>
<name>A0A918CJW3_9DEIO</name>
<accession>A0A918CJW3</accession>
<sequence length="198" mass="22281">MQTPRSSNEPHRQQRGMMDGMPAEDLRPLTDDDMPALSELLTALHPEQQQTAASLKNRQALLSSLSEHHAWTLGWHGNSLVGAVEAAGDHNHIGSGLFFLNVRVHPAWQDDEDELAGQLFQRGVETLRPLLPTGLRTRVHQHWPELAFYQNHGFDELERSWHSTLDLSTFDPSAFAARTQRARATIQLATLRELGWTG</sequence>
<proteinExistence type="predicted"/>
<protein>
    <recommendedName>
        <fullName evidence="6">N-acetyltransferase domain-containing protein</fullName>
    </recommendedName>
</protein>
<comment type="caution">
    <text evidence="4">The sequence shown here is derived from an EMBL/GenBank/DDBJ whole genome shotgun (WGS) entry which is preliminary data.</text>
</comment>
<dbReference type="SUPFAM" id="SSF55729">
    <property type="entry name" value="Acyl-CoA N-acyltransferases (Nat)"/>
    <property type="match status" value="1"/>
</dbReference>
<evidence type="ECO:0000256" key="2">
    <source>
        <dbReference type="ARBA" id="ARBA00023315"/>
    </source>
</evidence>
<evidence type="ECO:0008006" key="6">
    <source>
        <dbReference type="Google" id="ProtNLM"/>
    </source>
</evidence>
<dbReference type="InterPro" id="IPR016181">
    <property type="entry name" value="Acyl_CoA_acyltransferase"/>
</dbReference>
<evidence type="ECO:0000256" key="3">
    <source>
        <dbReference type="SAM" id="MobiDB-lite"/>
    </source>
</evidence>
<gene>
    <name evidence="4" type="ORF">GCM10008957_42910</name>
</gene>
<evidence type="ECO:0000313" key="4">
    <source>
        <dbReference type="EMBL" id="GGR26855.1"/>
    </source>
</evidence>
<organism evidence="4 5">
    <name type="scientific">Deinococcus ruber</name>
    <dbReference type="NCBI Taxonomy" id="1848197"/>
    <lineage>
        <taxon>Bacteria</taxon>
        <taxon>Thermotogati</taxon>
        <taxon>Deinococcota</taxon>
        <taxon>Deinococci</taxon>
        <taxon>Deinococcales</taxon>
        <taxon>Deinococcaceae</taxon>
        <taxon>Deinococcus</taxon>
    </lineage>
</organism>
<dbReference type="GO" id="GO:0016746">
    <property type="term" value="F:acyltransferase activity"/>
    <property type="evidence" value="ECO:0007669"/>
    <property type="project" value="UniProtKB-KW"/>
</dbReference>
<reference evidence="4" key="2">
    <citation type="submission" date="2020-09" db="EMBL/GenBank/DDBJ databases">
        <authorList>
            <person name="Sun Q."/>
            <person name="Ohkuma M."/>
        </authorList>
    </citation>
    <scope>NUCLEOTIDE SEQUENCE</scope>
    <source>
        <strain evidence="4">JCM 31311</strain>
    </source>
</reference>
<reference evidence="4" key="1">
    <citation type="journal article" date="2014" name="Int. J. Syst. Evol. Microbiol.">
        <title>Complete genome sequence of Corynebacterium casei LMG S-19264T (=DSM 44701T), isolated from a smear-ripened cheese.</title>
        <authorList>
            <consortium name="US DOE Joint Genome Institute (JGI-PGF)"/>
            <person name="Walter F."/>
            <person name="Albersmeier A."/>
            <person name="Kalinowski J."/>
            <person name="Ruckert C."/>
        </authorList>
    </citation>
    <scope>NUCLEOTIDE SEQUENCE</scope>
    <source>
        <strain evidence="4">JCM 31311</strain>
    </source>
</reference>
<feature type="region of interest" description="Disordered" evidence="3">
    <location>
        <begin position="1"/>
        <end position="28"/>
    </location>
</feature>
<dbReference type="Proteomes" id="UP000603865">
    <property type="component" value="Unassembled WGS sequence"/>
</dbReference>
<evidence type="ECO:0000256" key="1">
    <source>
        <dbReference type="ARBA" id="ARBA00022679"/>
    </source>
</evidence>
<evidence type="ECO:0000313" key="5">
    <source>
        <dbReference type="Proteomes" id="UP000603865"/>
    </source>
</evidence>
<dbReference type="Gene3D" id="3.40.630.30">
    <property type="match status" value="1"/>
</dbReference>
<dbReference type="EMBL" id="BMQL01000039">
    <property type="protein sequence ID" value="GGR26855.1"/>
    <property type="molecule type" value="Genomic_DNA"/>
</dbReference>
<dbReference type="InterPro" id="IPR050832">
    <property type="entry name" value="Bact_Acetyltransf"/>
</dbReference>
<dbReference type="AlphaFoldDB" id="A0A918CJW3"/>
<keyword evidence="1" id="KW-0808">Transferase</keyword>
<keyword evidence="2" id="KW-0012">Acyltransferase</keyword>
<dbReference type="PANTHER" id="PTHR43877:SF6">
    <property type="entry name" value="GCN5-RELATED N-ACETYLTRANSFERASE"/>
    <property type="match status" value="1"/>
</dbReference>